<comment type="caution">
    <text evidence="2">The sequence shown here is derived from an EMBL/GenBank/DDBJ whole genome shotgun (WGS) entry which is preliminary data.</text>
</comment>
<keyword evidence="3" id="KW-1185">Reference proteome</keyword>
<feature type="domain" description="DUF2268" evidence="1">
    <location>
        <begin position="121"/>
        <end position="299"/>
    </location>
</feature>
<dbReference type="AlphaFoldDB" id="A0A084JH99"/>
<dbReference type="EMBL" id="JPMD01000003">
    <property type="protein sequence ID" value="KEZ88333.1"/>
    <property type="molecule type" value="Genomic_DNA"/>
</dbReference>
<dbReference type="Pfam" id="PF10026">
    <property type="entry name" value="DUF2268"/>
    <property type="match status" value="1"/>
</dbReference>
<dbReference type="STRING" id="318464.IO99_02675"/>
<reference evidence="2 3" key="1">
    <citation type="submission" date="2014-07" db="EMBL/GenBank/DDBJ databases">
        <title>Draft genome of Clostridium sulfidigenes 113A isolated from sediments associated with methane hydrate from Krishna Godavari basin.</title>
        <authorList>
            <person name="Honkalas V.S."/>
            <person name="Dabir A.P."/>
            <person name="Arora P."/>
            <person name="Dhakephalkar P.K."/>
        </authorList>
    </citation>
    <scope>NUCLEOTIDE SEQUENCE [LARGE SCALE GENOMIC DNA]</scope>
    <source>
        <strain evidence="2 3">113A</strain>
    </source>
</reference>
<organism evidence="2 3">
    <name type="scientific">Clostridium sulfidigenes</name>
    <dbReference type="NCBI Taxonomy" id="318464"/>
    <lineage>
        <taxon>Bacteria</taxon>
        <taxon>Bacillati</taxon>
        <taxon>Bacillota</taxon>
        <taxon>Clostridia</taxon>
        <taxon>Eubacteriales</taxon>
        <taxon>Clostridiaceae</taxon>
        <taxon>Clostridium</taxon>
    </lineage>
</organism>
<name>A0A084JH99_9CLOT</name>
<dbReference type="InterPro" id="IPR018728">
    <property type="entry name" value="DUF2268"/>
</dbReference>
<gene>
    <name evidence="2" type="ORF">IO99_02675</name>
</gene>
<sequence length="309" mass="36593">MVKCVSLIIINCLIIIHNNYVKKESAMKLDIIAVYENLDDYLLDMEKENADFEMLWDKYAIKPYWEKISQWAPFDMSDRKPQPIKNISKLKQQIEVMRNIDINDIKHRFMQIVNTLPNYDDDPIVIAIYPVDDDNLIVKENQNGVWGVNVFGNILLNINPLAKNYLEWIPYVFAHEYHHSVWGNYWHVVHGGRTGKFIESMLIDGQADAFAKSFNQSLNPKWISQISEEQEEELWNKHYSKLLNYTDVDYGKYMFGDDEEGIPWCAGYFFGYRIVEYFKRNYPYTSEKEMIEMNSDEIYDMSGYGQNNK</sequence>
<dbReference type="eggNOG" id="COG5504">
    <property type="taxonomic scope" value="Bacteria"/>
</dbReference>
<dbReference type="Proteomes" id="UP000028542">
    <property type="component" value="Unassembled WGS sequence"/>
</dbReference>
<accession>A0A084JH99</accession>
<evidence type="ECO:0000313" key="3">
    <source>
        <dbReference type="Proteomes" id="UP000028542"/>
    </source>
</evidence>
<proteinExistence type="predicted"/>
<protein>
    <recommendedName>
        <fullName evidence="1">DUF2268 domain-containing protein</fullName>
    </recommendedName>
</protein>
<evidence type="ECO:0000313" key="2">
    <source>
        <dbReference type="EMBL" id="KEZ88333.1"/>
    </source>
</evidence>
<evidence type="ECO:0000259" key="1">
    <source>
        <dbReference type="Pfam" id="PF10026"/>
    </source>
</evidence>